<organism evidence="1 2">
    <name type="scientific">Zasmidium cellare</name>
    <name type="common">Wine cellar mold</name>
    <name type="synonym">Racodium cellare</name>
    <dbReference type="NCBI Taxonomy" id="395010"/>
    <lineage>
        <taxon>Eukaryota</taxon>
        <taxon>Fungi</taxon>
        <taxon>Dikarya</taxon>
        <taxon>Ascomycota</taxon>
        <taxon>Pezizomycotina</taxon>
        <taxon>Dothideomycetes</taxon>
        <taxon>Dothideomycetidae</taxon>
        <taxon>Mycosphaerellales</taxon>
        <taxon>Mycosphaerellaceae</taxon>
        <taxon>Zasmidium</taxon>
    </lineage>
</organism>
<sequence length="384" mass="42642">MYCYILLCAAAAFASYPPRSPWAAVEAYARRNYFYAGGQYVNTTQTAVNKTAEYMVGQVYVEQLIPFEARYEIPLVFIGGGAQTGTNWLNTPDGREGWASFFLRHGYTVYLAEQAQRGRSPWLPGEGEIIQFPVASIEQQFTAPQDYPSYPQAVNHTQWPGSGRKGDPIFDAFYKTQVPFQVDGMMQAVYNNLSFSALLDNIGPAIVITHSQAGMYGWQLGDARRDLVKAIVALEPAGPPFKGYSGPPFSPEWPPASDKRPFGLTPLPLQYTPPIGANASLLTQQNHTAPTPDLAPCTLQKEPARRLTNLSKIPVLMLTSQASYHTVYDYCTAEYLKQAGVDVEWVHLPDVGIFGNGHFIFMERNNLEIAEFVEPWIAGHARGR</sequence>
<dbReference type="Gene3D" id="3.40.50.1820">
    <property type="entry name" value="alpha/beta hydrolase"/>
    <property type="match status" value="1"/>
</dbReference>
<dbReference type="CDD" id="cd12809">
    <property type="entry name" value="Esterase_713_like-2"/>
    <property type="match status" value="1"/>
</dbReference>
<protein>
    <recommendedName>
        <fullName evidence="3">AB hydrolase-1 domain-containing protein</fullName>
    </recommendedName>
</protein>
<dbReference type="PANTHER" id="PTHR43194">
    <property type="entry name" value="HYDROLASE ALPHA/BETA FOLD FAMILY"/>
    <property type="match status" value="1"/>
</dbReference>
<dbReference type="Proteomes" id="UP001305779">
    <property type="component" value="Unassembled WGS sequence"/>
</dbReference>
<proteinExistence type="predicted"/>
<dbReference type="PANTHER" id="PTHR43194:SF4">
    <property type="entry name" value="AB HYDROLASE-1 DOMAIN-CONTAINING PROTEIN"/>
    <property type="match status" value="1"/>
</dbReference>
<accession>A0ABR0EHV4</accession>
<evidence type="ECO:0000313" key="1">
    <source>
        <dbReference type="EMBL" id="KAK4501080.1"/>
    </source>
</evidence>
<comment type="caution">
    <text evidence="1">The sequence shown here is derived from an EMBL/GenBank/DDBJ whole genome shotgun (WGS) entry which is preliminary data.</text>
</comment>
<evidence type="ECO:0000313" key="2">
    <source>
        <dbReference type="Proteomes" id="UP001305779"/>
    </source>
</evidence>
<evidence type="ECO:0008006" key="3">
    <source>
        <dbReference type="Google" id="ProtNLM"/>
    </source>
</evidence>
<dbReference type="SUPFAM" id="SSF53474">
    <property type="entry name" value="alpha/beta-Hydrolases"/>
    <property type="match status" value="1"/>
</dbReference>
<keyword evidence="2" id="KW-1185">Reference proteome</keyword>
<dbReference type="EMBL" id="JAXOVC010000005">
    <property type="protein sequence ID" value="KAK4501080.1"/>
    <property type="molecule type" value="Genomic_DNA"/>
</dbReference>
<dbReference type="InterPro" id="IPR050228">
    <property type="entry name" value="Carboxylesterase_BioH"/>
</dbReference>
<gene>
    <name evidence="1" type="ORF">PRZ48_006886</name>
</gene>
<name>A0ABR0EHV4_ZASCE</name>
<dbReference type="InterPro" id="IPR029058">
    <property type="entry name" value="AB_hydrolase_fold"/>
</dbReference>
<reference evidence="1 2" key="1">
    <citation type="journal article" date="2023" name="G3 (Bethesda)">
        <title>A chromosome-level genome assembly of Zasmidium syzygii isolated from banana leaves.</title>
        <authorList>
            <person name="van Westerhoven A.C."/>
            <person name="Mehrabi R."/>
            <person name="Talebi R."/>
            <person name="Steentjes M.B.F."/>
            <person name="Corcolon B."/>
            <person name="Chong P.A."/>
            <person name="Kema G.H.J."/>
            <person name="Seidl M.F."/>
        </authorList>
    </citation>
    <scope>NUCLEOTIDE SEQUENCE [LARGE SCALE GENOMIC DNA]</scope>
    <source>
        <strain evidence="1 2">P124</strain>
    </source>
</reference>